<sequence>MKYTATGAVAKPGARSTNVAAPLAVVPPAGNALGVALVGGPITDTAATKAGTVTYAVTSVSGTFKTNKGTTLPINCTPVGGPVTIATVAVK</sequence>
<gene>
    <name evidence="1" type="ORF">ACFQBT_13310</name>
</gene>
<reference evidence="2" key="1">
    <citation type="journal article" date="2019" name="Int. J. Syst. Evol. Microbiol.">
        <title>The Global Catalogue of Microorganisms (GCM) 10K type strain sequencing project: providing services to taxonomists for standard genome sequencing and annotation.</title>
        <authorList>
            <consortium name="The Broad Institute Genomics Platform"/>
            <consortium name="The Broad Institute Genome Sequencing Center for Infectious Disease"/>
            <person name="Wu L."/>
            <person name="Ma J."/>
        </authorList>
    </citation>
    <scope>NUCLEOTIDE SEQUENCE [LARGE SCALE GENOMIC DNA]</scope>
    <source>
        <strain evidence="2">NBRC 106593</strain>
    </source>
</reference>
<dbReference type="Proteomes" id="UP001596356">
    <property type="component" value="Unassembled WGS sequence"/>
</dbReference>
<name>A0ABW2AUS3_9MICO</name>
<protein>
    <submittedName>
        <fullName evidence="1">Uncharacterized protein</fullName>
    </submittedName>
</protein>
<accession>A0ABW2AUS3</accession>
<comment type="caution">
    <text evidence="1">The sequence shown here is derived from an EMBL/GenBank/DDBJ whole genome shotgun (WGS) entry which is preliminary data.</text>
</comment>
<evidence type="ECO:0000313" key="1">
    <source>
        <dbReference type="EMBL" id="MFC6714736.1"/>
    </source>
</evidence>
<keyword evidence="2" id="KW-1185">Reference proteome</keyword>
<evidence type="ECO:0000313" key="2">
    <source>
        <dbReference type="Proteomes" id="UP001596356"/>
    </source>
</evidence>
<dbReference type="EMBL" id="JBHSWJ010000002">
    <property type="protein sequence ID" value="MFC6714736.1"/>
    <property type="molecule type" value="Genomic_DNA"/>
</dbReference>
<proteinExistence type="predicted"/>
<organism evidence="1 2">
    <name type="scientific">Branchiibius cervicis</name>
    <dbReference type="NCBI Taxonomy" id="908252"/>
    <lineage>
        <taxon>Bacteria</taxon>
        <taxon>Bacillati</taxon>
        <taxon>Actinomycetota</taxon>
        <taxon>Actinomycetes</taxon>
        <taxon>Micrococcales</taxon>
        <taxon>Dermacoccaceae</taxon>
        <taxon>Branchiibius</taxon>
    </lineage>
</organism>
<dbReference type="RefSeq" id="WP_377823356.1">
    <property type="nucleotide sequence ID" value="NZ_JBHSWJ010000002.1"/>
</dbReference>